<evidence type="ECO:0000256" key="1">
    <source>
        <dbReference type="ARBA" id="ARBA00012528"/>
    </source>
</evidence>
<dbReference type="SMART" id="SM00267">
    <property type="entry name" value="GGDEF"/>
    <property type="match status" value="1"/>
</dbReference>
<protein>
    <recommendedName>
        <fullName evidence="1">diguanylate cyclase</fullName>
        <ecNumber evidence="1">2.7.7.65</ecNumber>
    </recommendedName>
</protein>
<sequence length="608" mass="67778">MRIPAFALRAWLLWLAGLLFCVLGWAQPVAVSLSGLAEPASLDTYALVLEDRDKRLTPDEALTQAHLPWRAADGVVNFSFSDSVYWLRLRLHNDGPTSVTRLLEAGSALQDMVDYHLVRQGRIVQTVETGDRRPFDRRPLPYRYPVFPIALAAGETVEVLLRLDTHDGLFEALPLRLRTPAGFLHHSQIENVAFGAYYGAVVALLLYNLLLSVLTRDRVFVLYVLYLASYTVWNLCFTGFGLQHLWPENPHLGHTLISTTVPLIALTLTLFSMHYLQTATRVPRVHRMLRWLAVLAVLHLPLAWLDWYAALFLTVMPLLALLLPLLLAAAFVIARQGYRPALFYLVAWAPLAVGAGLTLAKIVGWIEASPLVEYSLNIGSALEFTLLALAMADALNRLKAEKLQAEQQALQVQRALAADLEAKVRERTQALESANAQLQQVAITDALTGVYNRRSFDATLRREYNRCLRQGLPLALCVMDIDHFKPYNDALGHQQGDQALVAVAQALAARVQRSTEYLFRLGGEEFAVLMVDEGRERALRQIEALRDAVEAMALEHPASPRGCVTLSCGLVWVAQPTVEQTPDVLYAEADKALYRAKQAGRNRTEMAP</sequence>
<dbReference type="Gene3D" id="2.60.40.2380">
    <property type="match status" value="1"/>
</dbReference>
<keyword evidence="3" id="KW-0472">Membrane</keyword>
<dbReference type="Pfam" id="PF07695">
    <property type="entry name" value="7TMR-DISM_7TM"/>
    <property type="match status" value="1"/>
</dbReference>
<comment type="caution">
    <text evidence="5">The sequence shown here is derived from an EMBL/GenBank/DDBJ whole genome shotgun (WGS) entry which is preliminary data.</text>
</comment>
<dbReference type="SUPFAM" id="SSF55073">
    <property type="entry name" value="Nucleotide cyclase"/>
    <property type="match status" value="1"/>
</dbReference>
<feature type="transmembrane region" description="Helical" evidence="3">
    <location>
        <begin position="341"/>
        <end position="362"/>
    </location>
</feature>
<dbReference type="Proteomes" id="UP001501788">
    <property type="component" value="Unassembled WGS sequence"/>
</dbReference>
<dbReference type="Gene3D" id="3.30.70.270">
    <property type="match status" value="1"/>
</dbReference>
<feature type="transmembrane region" description="Helical" evidence="3">
    <location>
        <begin position="194"/>
        <end position="213"/>
    </location>
</feature>
<evidence type="ECO:0000313" key="6">
    <source>
        <dbReference type="Proteomes" id="UP001501788"/>
    </source>
</evidence>
<dbReference type="NCBIfam" id="TIGR00254">
    <property type="entry name" value="GGDEF"/>
    <property type="match status" value="1"/>
</dbReference>
<proteinExistence type="predicted"/>
<dbReference type="RefSeq" id="WP_345061327.1">
    <property type="nucleotide sequence ID" value="NZ_BAABEX010000007.1"/>
</dbReference>
<feature type="domain" description="GGDEF" evidence="4">
    <location>
        <begin position="472"/>
        <end position="608"/>
    </location>
</feature>
<dbReference type="InterPro" id="IPR011623">
    <property type="entry name" value="7TMR_DISM_rcpt_extracell_dom1"/>
</dbReference>
<dbReference type="InterPro" id="IPR011622">
    <property type="entry name" value="7TMR_DISM_rcpt_extracell_dom2"/>
</dbReference>
<evidence type="ECO:0000259" key="4">
    <source>
        <dbReference type="PROSITE" id="PS50887"/>
    </source>
</evidence>
<dbReference type="CDD" id="cd01949">
    <property type="entry name" value="GGDEF"/>
    <property type="match status" value="1"/>
</dbReference>
<dbReference type="InterPro" id="IPR043128">
    <property type="entry name" value="Rev_trsase/Diguanyl_cyclase"/>
</dbReference>
<evidence type="ECO:0000313" key="5">
    <source>
        <dbReference type="EMBL" id="GAA4420294.1"/>
    </source>
</evidence>
<dbReference type="InterPro" id="IPR000160">
    <property type="entry name" value="GGDEF_dom"/>
</dbReference>
<dbReference type="PANTHER" id="PTHR45138">
    <property type="entry name" value="REGULATORY COMPONENTS OF SENSORY TRANSDUCTION SYSTEM"/>
    <property type="match status" value="1"/>
</dbReference>
<feature type="transmembrane region" description="Helical" evidence="3">
    <location>
        <begin position="311"/>
        <end position="334"/>
    </location>
</feature>
<keyword evidence="3" id="KW-0812">Transmembrane</keyword>
<name>A0ABP8L0G7_9BURK</name>
<evidence type="ECO:0000256" key="3">
    <source>
        <dbReference type="SAM" id="Phobius"/>
    </source>
</evidence>
<dbReference type="Pfam" id="PF07696">
    <property type="entry name" value="7TMR-DISMED2"/>
    <property type="match status" value="1"/>
</dbReference>
<organism evidence="5 6">
    <name type="scientific">Acidovorax lacteus</name>
    <dbReference type="NCBI Taxonomy" id="1924988"/>
    <lineage>
        <taxon>Bacteria</taxon>
        <taxon>Pseudomonadati</taxon>
        <taxon>Pseudomonadota</taxon>
        <taxon>Betaproteobacteria</taxon>
        <taxon>Burkholderiales</taxon>
        <taxon>Comamonadaceae</taxon>
        <taxon>Acidovorax</taxon>
    </lineage>
</organism>
<dbReference type="EMBL" id="BAABEX010000007">
    <property type="protein sequence ID" value="GAA4420294.1"/>
    <property type="molecule type" value="Genomic_DNA"/>
</dbReference>
<dbReference type="PANTHER" id="PTHR45138:SF24">
    <property type="entry name" value="DIGUANYLATE CYCLASE DGCC-RELATED"/>
    <property type="match status" value="1"/>
</dbReference>
<feature type="transmembrane region" description="Helical" evidence="3">
    <location>
        <begin position="288"/>
        <end position="305"/>
    </location>
</feature>
<dbReference type="PROSITE" id="PS50887">
    <property type="entry name" value="GGDEF"/>
    <property type="match status" value="1"/>
</dbReference>
<gene>
    <name evidence="5" type="ORF">GCM10023090_07630</name>
</gene>
<accession>A0ABP8L0G7</accession>
<dbReference type="EC" id="2.7.7.65" evidence="1"/>
<keyword evidence="3" id="KW-1133">Transmembrane helix</keyword>
<dbReference type="Pfam" id="PF00990">
    <property type="entry name" value="GGDEF"/>
    <property type="match status" value="1"/>
</dbReference>
<reference evidence="6" key="1">
    <citation type="journal article" date="2019" name="Int. J. Syst. Evol. Microbiol.">
        <title>The Global Catalogue of Microorganisms (GCM) 10K type strain sequencing project: providing services to taxonomists for standard genome sequencing and annotation.</title>
        <authorList>
            <consortium name="The Broad Institute Genomics Platform"/>
            <consortium name="The Broad Institute Genome Sequencing Center for Infectious Disease"/>
            <person name="Wu L."/>
            <person name="Ma J."/>
        </authorList>
    </citation>
    <scope>NUCLEOTIDE SEQUENCE [LARGE SCALE GENOMIC DNA]</scope>
    <source>
        <strain evidence="6">JCM 31890</strain>
    </source>
</reference>
<feature type="transmembrane region" description="Helical" evidence="3">
    <location>
        <begin position="254"/>
        <end position="276"/>
    </location>
</feature>
<dbReference type="InterPro" id="IPR029787">
    <property type="entry name" value="Nucleotide_cyclase"/>
</dbReference>
<evidence type="ECO:0000256" key="2">
    <source>
        <dbReference type="SAM" id="Coils"/>
    </source>
</evidence>
<dbReference type="InterPro" id="IPR050469">
    <property type="entry name" value="Diguanylate_Cyclase"/>
</dbReference>
<keyword evidence="2" id="KW-0175">Coiled coil</keyword>
<feature type="coiled-coil region" evidence="2">
    <location>
        <begin position="388"/>
        <end position="437"/>
    </location>
</feature>
<keyword evidence="6" id="KW-1185">Reference proteome</keyword>
<feature type="transmembrane region" description="Helical" evidence="3">
    <location>
        <begin position="220"/>
        <end position="242"/>
    </location>
</feature>